<evidence type="ECO:0000313" key="2">
    <source>
        <dbReference type="EMBL" id="SCX83529.1"/>
    </source>
</evidence>
<protein>
    <submittedName>
        <fullName evidence="2">Uncharacterized protein</fullName>
    </submittedName>
</protein>
<dbReference type="STRING" id="490189.SAMN02927903_00209"/>
<reference evidence="2 3" key="1">
    <citation type="submission" date="2016-10" db="EMBL/GenBank/DDBJ databases">
        <authorList>
            <person name="de Groot N.N."/>
        </authorList>
    </citation>
    <scope>NUCLEOTIDE SEQUENCE [LARGE SCALE GENOMIC DNA]</scope>
    <source>
        <strain evidence="2 3">CGMCC 1.7031</strain>
    </source>
</reference>
<dbReference type="OrthoDB" id="678514at2"/>
<accession>A0A1G5B051</accession>
<keyword evidence="1" id="KW-0472">Membrane</keyword>
<dbReference type="Proteomes" id="UP000199354">
    <property type="component" value="Unassembled WGS sequence"/>
</dbReference>
<keyword evidence="3" id="KW-1185">Reference proteome</keyword>
<dbReference type="RefSeq" id="WP_091140268.1">
    <property type="nucleotide sequence ID" value="NZ_FMVF01000002.1"/>
</dbReference>
<proteinExistence type="predicted"/>
<keyword evidence="1" id="KW-0812">Transmembrane</keyword>
<evidence type="ECO:0000313" key="3">
    <source>
        <dbReference type="Proteomes" id="UP000199354"/>
    </source>
</evidence>
<keyword evidence="1" id="KW-1133">Transmembrane helix</keyword>
<dbReference type="EMBL" id="FMVF01000002">
    <property type="protein sequence ID" value="SCX83529.1"/>
    <property type="molecule type" value="Genomic_DNA"/>
</dbReference>
<evidence type="ECO:0000256" key="1">
    <source>
        <dbReference type="SAM" id="Phobius"/>
    </source>
</evidence>
<feature type="transmembrane region" description="Helical" evidence="1">
    <location>
        <begin position="12"/>
        <end position="29"/>
    </location>
</feature>
<sequence length="62" mass="6663">MIPLYFDPGTGALIVQFLAAAVAGVLLFYRTVVAKVKSIFGIKPKSQDGFADSIDTKEEADQ</sequence>
<dbReference type="AlphaFoldDB" id="A0A1G5B051"/>
<gene>
    <name evidence="2" type="ORF">SAMN02927903_00209</name>
</gene>
<organism evidence="2 3">
    <name type="scientific">Flavobacterium caeni</name>
    <dbReference type="NCBI Taxonomy" id="490189"/>
    <lineage>
        <taxon>Bacteria</taxon>
        <taxon>Pseudomonadati</taxon>
        <taxon>Bacteroidota</taxon>
        <taxon>Flavobacteriia</taxon>
        <taxon>Flavobacteriales</taxon>
        <taxon>Flavobacteriaceae</taxon>
        <taxon>Flavobacterium</taxon>
    </lineage>
</organism>
<name>A0A1G5B051_9FLAO</name>